<feature type="transmembrane region" description="Helical" evidence="4">
    <location>
        <begin position="12"/>
        <end position="31"/>
    </location>
</feature>
<dbReference type="InterPro" id="IPR036259">
    <property type="entry name" value="MFS_trans_sf"/>
</dbReference>
<dbReference type="AlphaFoldDB" id="A0A4D4J680"/>
<dbReference type="OrthoDB" id="6766492at2"/>
<evidence type="ECO:0000313" key="6">
    <source>
        <dbReference type="Proteomes" id="UP000298860"/>
    </source>
</evidence>
<evidence type="ECO:0000256" key="1">
    <source>
        <dbReference type="ARBA" id="ARBA00004651"/>
    </source>
</evidence>
<comment type="subcellular location">
    <subcellularLocation>
        <location evidence="1">Cell membrane</location>
        <topology evidence="1">Multi-pass membrane protein</topology>
    </subcellularLocation>
</comment>
<dbReference type="RefSeq" id="WP_137815259.1">
    <property type="nucleotide sequence ID" value="NZ_BJFL01000022.1"/>
</dbReference>
<accession>A0A4D4J680</accession>
<dbReference type="EMBL" id="BJFL01000022">
    <property type="protein sequence ID" value="GDY32225.1"/>
    <property type="molecule type" value="Genomic_DNA"/>
</dbReference>
<dbReference type="Proteomes" id="UP000298860">
    <property type="component" value="Unassembled WGS sequence"/>
</dbReference>
<evidence type="ECO:0000256" key="2">
    <source>
        <dbReference type="ARBA" id="ARBA00022448"/>
    </source>
</evidence>
<keyword evidence="2" id="KW-0813">Transport</keyword>
<protein>
    <submittedName>
        <fullName evidence="5">Uncharacterized protein</fullName>
    </submittedName>
</protein>
<sequence>MRYSGASLGYQIAAVFGGFAPFVMTALLAATGSAWPVSLYIVAMSAVTFVAVLGIRETFRRDLHQTSWA</sequence>
<reference evidence="6" key="1">
    <citation type="submission" date="2019-04" db="EMBL/GenBank/DDBJ databases">
        <title>Draft genome sequence of Pseudonocardiaceae bacterium SL3-2-4.</title>
        <authorList>
            <person name="Ningsih F."/>
            <person name="Yokota A."/>
            <person name="Sakai Y."/>
            <person name="Nanatani K."/>
            <person name="Yabe S."/>
            <person name="Oetari A."/>
            <person name="Sjamsuridzal W."/>
        </authorList>
    </citation>
    <scope>NUCLEOTIDE SEQUENCE [LARGE SCALE GENOMIC DNA]</scope>
    <source>
        <strain evidence="6">SL3-2-4</strain>
    </source>
</reference>
<name>A0A4D4J680_9PSEU</name>
<organism evidence="5 6">
    <name type="scientific">Gandjariella thermophila</name>
    <dbReference type="NCBI Taxonomy" id="1931992"/>
    <lineage>
        <taxon>Bacteria</taxon>
        <taxon>Bacillati</taxon>
        <taxon>Actinomycetota</taxon>
        <taxon>Actinomycetes</taxon>
        <taxon>Pseudonocardiales</taxon>
        <taxon>Pseudonocardiaceae</taxon>
        <taxon>Gandjariella</taxon>
    </lineage>
</organism>
<comment type="caution">
    <text evidence="5">The sequence shown here is derived from an EMBL/GenBank/DDBJ whole genome shotgun (WGS) entry which is preliminary data.</text>
</comment>
<dbReference type="PANTHER" id="PTHR43045">
    <property type="entry name" value="SHIKIMATE TRANSPORTER"/>
    <property type="match status" value="1"/>
</dbReference>
<dbReference type="PANTHER" id="PTHR43045:SF1">
    <property type="entry name" value="SHIKIMATE TRANSPORTER"/>
    <property type="match status" value="1"/>
</dbReference>
<feature type="transmembrane region" description="Helical" evidence="4">
    <location>
        <begin position="37"/>
        <end position="55"/>
    </location>
</feature>
<evidence type="ECO:0000313" key="5">
    <source>
        <dbReference type="EMBL" id="GDY32225.1"/>
    </source>
</evidence>
<evidence type="ECO:0000256" key="3">
    <source>
        <dbReference type="ARBA" id="ARBA00022475"/>
    </source>
</evidence>
<dbReference type="SUPFAM" id="SSF103473">
    <property type="entry name" value="MFS general substrate transporter"/>
    <property type="match status" value="1"/>
</dbReference>
<gene>
    <name evidence="5" type="ORF">GTS_38580</name>
</gene>
<keyword evidence="6" id="KW-1185">Reference proteome</keyword>
<keyword evidence="3" id="KW-1003">Cell membrane</keyword>
<dbReference type="GO" id="GO:0005886">
    <property type="term" value="C:plasma membrane"/>
    <property type="evidence" value="ECO:0007669"/>
    <property type="project" value="UniProtKB-SubCell"/>
</dbReference>
<proteinExistence type="predicted"/>
<keyword evidence="4" id="KW-0472">Membrane</keyword>
<keyword evidence="4" id="KW-1133">Transmembrane helix</keyword>
<keyword evidence="4" id="KW-0812">Transmembrane</keyword>
<evidence type="ECO:0000256" key="4">
    <source>
        <dbReference type="SAM" id="Phobius"/>
    </source>
</evidence>